<evidence type="ECO:0000313" key="2">
    <source>
        <dbReference type="Proteomes" id="UP000054564"/>
    </source>
</evidence>
<accession>A0A0L0V1N5</accession>
<sequence>MIYTAVQDDYREVLKKHVGAMYLGADAWQSPNGHDILCGAYEPASGLNMPTKPRPAPMVGGAGLLKCPHPTSSEEVGLGLGPRTGQVLGTQWAPTTISQLGLRGAGMDSNSSDMLHRKLFEISHVGHV</sequence>
<keyword evidence="2" id="KW-1185">Reference proteome</keyword>
<organism evidence="1 2">
    <name type="scientific">Puccinia striiformis f. sp. tritici PST-78</name>
    <dbReference type="NCBI Taxonomy" id="1165861"/>
    <lineage>
        <taxon>Eukaryota</taxon>
        <taxon>Fungi</taxon>
        <taxon>Dikarya</taxon>
        <taxon>Basidiomycota</taxon>
        <taxon>Pucciniomycotina</taxon>
        <taxon>Pucciniomycetes</taxon>
        <taxon>Pucciniales</taxon>
        <taxon>Pucciniaceae</taxon>
        <taxon>Puccinia</taxon>
    </lineage>
</organism>
<name>A0A0L0V1N5_9BASI</name>
<dbReference type="AlphaFoldDB" id="A0A0L0V1N5"/>
<evidence type="ECO:0000313" key="1">
    <source>
        <dbReference type="EMBL" id="KNE93175.1"/>
    </source>
</evidence>
<gene>
    <name evidence="1" type="ORF">PSTG_13427</name>
</gene>
<proteinExistence type="predicted"/>
<dbReference type="EMBL" id="AJIL01000143">
    <property type="protein sequence ID" value="KNE93175.1"/>
    <property type="molecule type" value="Genomic_DNA"/>
</dbReference>
<comment type="caution">
    <text evidence="1">The sequence shown here is derived from an EMBL/GenBank/DDBJ whole genome shotgun (WGS) entry which is preliminary data.</text>
</comment>
<reference evidence="2" key="1">
    <citation type="submission" date="2014-03" db="EMBL/GenBank/DDBJ databases">
        <title>The Genome Sequence of Puccinia striiformis f. sp. tritici PST-78.</title>
        <authorList>
            <consortium name="The Broad Institute Genome Sequencing Platform"/>
            <person name="Cuomo C."/>
            <person name="Hulbert S."/>
            <person name="Chen X."/>
            <person name="Walker B."/>
            <person name="Young S.K."/>
            <person name="Zeng Q."/>
            <person name="Gargeya S."/>
            <person name="Fitzgerald M."/>
            <person name="Haas B."/>
            <person name="Abouelleil A."/>
            <person name="Alvarado L."/>
            <person name="Arachchi H.M."/>
            <person name="Berlin A.M."/>
            <person name="Chapman S.B."/>
            <person name="Goldberg J."/>
            <person name="Griggs A."/>
            <person name="Gujja S."/>
            <person name="Hansen M."/>
            <person name="Howarth C."/>
            <person name="Imamovic A."/>
            <person name="Larimer J."/>
            <person name="McCowan C."/>
            <person name="Montmayeur A."/>
            <person name="Murphy C."/>
            <person name="Neiman D."/>
            <person name="Pearson M."/>
            <person name="Priest M."/>
            <person name="Roberts A."/>
            <person name="Saif S."/>
            <person name="Shea T."/>
            <person name="Sisk P."/>
            <person name="Sykes S."/>
            <person name="Wortman J."/>
            <person name="Nusbaum C."/>
            <person name="Birren B."/>
        </authorList>
    </citation>
    <scope>NUCLEOTIDE SEQUENCE [LARGE SCALE GENOMIC DNA]</scope>
    <source>
        <strain evidence="2">race PST-78</strain>
    </source>
</reference>
<dbReference type="Proteomes" id="UP000054564">
    <property type="component" value="Unassembled WGS sequence"/>
</dbReference>
<protein>
    <submittedName>
        <fullName evidence="1">Uncharacterized protein</fullName>
    </submittedName>
</protein>